<dbReference type="InterPro" id="IPR036388">
    <property type="entry name" value="WH-like_DNA-bd_sf"/>
</dbReference>
<accession>A0A069RAW4</accession>
<comment type="function">
    <text evidence="5">Participates in chromosomal partition during cell division. May act via the formation of a condensin-like complex containing Smc and ScpA that pull DNA away from mid-cell into both cell halves.</text>
</comment>
<dbReference type="EMBL" id="JJMM01000026">
    <property type="protein sequence ID" value="KDR94189.1"/>
    <property type="molecule type" value="Genomic_DNA"/>
</dbReference>
<dbReference type="GO" id="GO:0006260">
    <property type="term" value="P:DNA replication"/>
    <property type="evidence" value="ECO:0007669"/>
    <property type="project" value="UniProtKB-UniRule"/>
</dbReference>
<proteinExistence type="inferred from homology"/>
<keyword evidence="7" id="KW-1185">Reference proteome</keyword>
<comment type="similarity">
    <text evidence="5">Belongs to the ScpB family.</text>
</comment>
<sequence>MESKEIKGIIESLLFVYSEPMKIDEISSILDIDGKRVKEEIESLIEEYQNSDSGINIVKLENKYQMVTNPKYDAHIRKLLRPQKKKSLTQAAIETLSIIAYKQPVTKIEIEEIRGVKSDKPIRTLLDNSLIHEAGRLKRIGNPIIYKTTDEFLRIFGFESIKELPDIDSFEEDVE</sequence>
<dbReference type="GO" id="GO:0005737">
    <property type="term" value="C:cytoplasm"/>
    <property type="evidence" value="ECO:0007669"/>
    <property type="project" value="UniProtKB-SubCell"/>
</dbReference>
<dbReference type="HAMAP" id="MF_01804">
    <property type="entry name" value="ScpB"/>
    <property type="match status" value="1"/>
</dbReference>
<dbReference type="PANTHER" id="PTHR34298">
    <property type="entry name" value="SEGREGATION AND CONDENSATION PROTEIN B"/>
    <property type="match status" value="1"/>
</dbReference>
<name>A0A069RAW4_PEPLI</name>
<reference evidence="6 7" key="1">
    <citation type="submission" date="2014-03" db="EMBL/GenBank/DDBJ databases">
        <title>Genome sequence of Clostridium litorale W6, DSM 5388.</title>
        <authorList>
            <person name="Poehlein A."/>
            <person name="Jagirdar A."/>
            <person name="Khonsari B."/>
            <person name="Chibani C.M."/>
            <person name="Gutierrez Gutierrez D.A."/>
            <person name="Davydova E."/>
            <person name="Alghaithi H.S."/>
            <person name="Nair K.P."/>
            <person name="Dhamotharan K."/>
            <person name="Chandran L."/>
            <person name="G W."/>
            <person name="Daniel R."/>
        </authorList>
    </citation>
    <scope>NUCLEOTIDE SEQUENCE [LARGE SCALE GENOMIC DNA]</scope>
    <source>
        <strain evidence="6 7">W6</strain>
    </source>
</reference>
<dbReference type="STRING" id="1121324.CLIT_23c04620"/>
<dbReference type="InterPro" id="IPR005234">
    <property type="entry name" value="ScpB_csome_segregation"/>
</dbReference>
<comment type="subunit">
    <text evidence="5">Homodimer. Homodimerization may be required to stabilize the binding of ScpA to the Smc head domains. Component of a cohesin-like complex composed of ScpA, ScpB and the Smc homodimer, in which ScpA and ScpB bind to the head domain of Smc. The presence of the three proteins is required for the association of the complex with DNA.</text>
</comment>
<comment type="subcellular location">
    <subcellularLocation>
        <location evidence="5">Cytoplasm</location>
    </subcellularLocation>
    <text evidence="5">Associated with two foci at the outer edges of the nucleoid region in young cells, and at four foci within both cell halves in older cells.</text>
</comment>
<keyword evidence="2 5" id="KW-0132">Cell division</keyword>
<evidence type="ECO:0000256" key="3">
    <source>
        <dbReference type="ARBA" id="ARBA00022829"/>
    </source>
</evidence>
<comment type="caution">
    <text evidence="6">The sequence shown here is derived from an EMBL/GenBank/DDBJ whole genome shotgun (WGS) entry which is preliminary data.</text>
</comment>
<protein>
    <recommendedName>
        <fullName evidence="5">Segregation and condensation protein B</fullName>
    </recommendedName>
</protein>
<dbReference type="Gene3D" id="1.10.10.10">
    <property type="entry name" value="Winged helix-like DNA-binding domain superfamily/Winged helix DNA-binding domain"/>
    <property type="match status" value="2"/>
</dbReference>
<dbReference type="Proteomes" id="UP000027946">
    <property type="component" value="Unassembled WGS sequence"/>
</dbReference>
<evidence type="ECO:0000313" key="7">
    <source>
        <dbReference type="Proteomes" id="UP000027946"/>
    </source>
</evidence>
<evidence type="ECO:0000256" key="5">
    <source>
        <dbReference type="HAMAP-Rule" id="MF_01804"/>
    </source>
</evidence>
<dbReference type="NCBIfam" id="TIGR00281">
    <property type="entry name" value="SMC-Scp complex subunit ScpB"/>
    <property type="match status" value="1"/>
</dbReference>
<evidence type="ECO:0000313" key="6">
    <source>
        <dbReference type="EMBL" id="KDR94189.1"/>
    </source>
</evidence>
<keyword evidence="4 5" id="KW-0131">Cell cycle</keyword>
<dbReference type="RefSeq" id="WP_038268406.1">
    <property type="nucleotide sequence ID" value="NZ_FSRH01000003.1"/>
</dbReference>
<dbReference type="PIRSF" id="PIRSF019345">
    <property type="entry name" value="ScpB"/>
    <property type="match status" value="1"/>
</dbReference>
<dbReference type="PANTHER" id="PTHR34298:SF2">
    <property type="entry name" value="SEGREGATION AND CONDENSATION PROTEIN B"/>
    <property type="match status" value="1"/>
</dbReference>
<dbReference type="GO" id="GO:0051304">
    <property type="term" value="P:chromosome separation"/>
    <property type="evidence" value="ECO:0007669"/>
    <property type="project" value="InterPro"/>
</dbReference>
<organism evidence="6 7">
    <name type="scientific">Peptoclostridium litorale DSM 5388</name>
    <dbReference type="NCBI Taxonomy" id="1121324"/>
    <lineage>
        <taxon>Bacteria</taxon>
        <taxon>Bacillati</taxon>
        <taxon>Bacillota</taxon>
        <taxon>Clostridia</taxon>
        <taxon>Peptostreptococcales</taxon>
        <taxon>Peptoclostridiaceae</taxon>
        <taxon>Peptoclostridium</taxon>
    </lineage>
</organism>
<evidence type="ECO:0000256" key="4">
    <source>
        <dbReference type="ARBA" id="ARBA00023306"/>
    </source>
</evidence>
<gene>
    <name evidence="5 6" type="primary">scpB</name>
    <name evidence="6" type="ORF">CLIT_23c04620</name>
</gene>
<dbReference type="SUPFAM" id="SSF46785">
    <property type="entry name" value="Winged helix' DNA-binding domain"/>
    <property type="match status" value="2"/>
</dbReference>
<dbReference type="AlphaFoldDB" id="A0A069RAW4"/>
<dbReference type="eggNOG" id="COG1386">
    <property type="taxonomic scope" value="Bacteria"/>
</dbReference>
<evidence type="ECO:0000256" key="1">
    <source>
        <dbReference type="ARBA" id="ARBA00022490"/>
    </source>
</evidence>
<dbReference type="OrthoDB" id="9806226at2"/>
<dbReference type="GO" id="GO:0051301">
    <property type="term" value="P:cell division"/>
    <property type="evidence" value="ECO:0007669"/>
    <property type="project" value="UniProtKB-KW"/>
</dbReference>
<evidence type="ECO:0000256" key="2">
    <source>
        <dbReference type="ARBA" id="ARBA00022618"/>
    </source>
</evidence>
<dbReference type="Pfam" id="PF04079">
    <property type="entry name" value="SMC_ScpB"/>
    <property type="match status" value="1"/>
</dbReference>
<dbReference type="InterPro" id="IPR036390">
    <property type="entry name" value="WH_DNA-bd_sf"/>
</dbReference>
<keyword evidence="3 5" id="KW-0159">Chromosome partition</keyword>
<keyword evidence="1 5" id="KW-0963">Cytoplasm</keyword>